<organism evidence="2 3">
    <name type="scientific">Synechococcus sp. (strain ATCC 27144 / PCC 6301 / SAUG 1402/1)</name>
    <name type="common">Anacystis nidulans</name>
    <dbReference type="NCBI Taxonomy" id="269084"/>
    <lineage>
        <taxon>Bacteria</taxon>
        <taxon>Bacillati</taxon>
        <taxon>Cyanobacteriota</taxon>
        <taxon>Cyanophyceae</taxon>
        <taxon>Synechococcales</taxon>
        <taxon>Synechococcaceae</taxon>
        <taxon>Synechococcus</taxon>
    </lineage>
</organism>
<evidence type="ECO:0000259" key="1">
    <source>
        <dbReference type="Pfam" id="PF12697"/>
    </source>
</evidence>
<dbReference type="PANTHER" id="PTHR46438">
    <property type="entry name" value="ALPHA/BETA-HYDROLASES SUPERFAMILY PROTEIN"/>
    <property type="match status" value="1"/>
</dbReference>
<protein>
    <recommendedName>
        <fullName evidence="1">AB hydrolase-1 domain-containing protein</fullName>
    </recommendedName>
</protein>
<dbReference type="KEGG" id="syc:syc1578_d"/>
<dbReference type="Proteomes" id="UP000001175">
    <property type="component" value="Chromosome"/>
</dbReference>
<dbReference type="Gene3D" id="3.40.50.1820">
    <property type="entry name" value="alpha/beta hydrolase"/>
    <property type="match status" value="1"/>
</dbReference>
<dbReference type="SUPFAM" id="SSF53474">
    <property type="entry name" value="alpha/beta-Hydrolases"/>
    <property type="match status" value="1"/>
</dbReference>
<dbReference type="eggNOG" id="COG2267">
    <property type="taxonomic scope" value="Bacteria"/>
</dbReference>
<dbReference type="InterPro" id="IPR029058">
    <property type="entry name" value="AB_hydrolase_fold"/>
</dbReference>
<reference evidence="2 3" key="1">
    <citation type="journal article" date="2007" name="Photosyn. Res.">
        <title>Complete nucleotide sequence of the freshwater unicellular cyanobacterium Synechococcus elongatus PCC 6301 chromosome: gene content and organization.</title>
        <authorList>
            <person name="Sugita C."/>
            <person name="Ogata K."/>
            <person name="Shikata M."/>
            <person name="Jikuya H."/>
            <person name="Takano J."/>
            <person name="Furumichi M."/>
            <person name="Kanehisa M."/>
            <person name="Omata T."/>
            <person name="Sugiura M."/>
            <person name="Sugita M."/>
        </authorList>
    </citation>
    <scope>NUCLEOTIDE SEQUENCE [LARGE SCALE GENOMIC DNA]</scope>
    <source>
        <strain evidence="3">ATCC 27144 / PCC 6301 / SAUG 1402/1</strain>
    </source>
</reference>
<evidence type="ECO:0000313" key="3">
    <source>
        <dbReference type="Proteomes" id="UP000001175"/>
    </source>
</evidence>
<dbReference type="AlphaFoldDB" id="A0A0H3K3B2"/>
<dbReference type="PANTHER" id="PTHR46438:SF2">
    <property type="entry name" value="ALPHA_BETA-HYDROLASES SUPERFAMILY PROTEIN"/>
    <property type="match status" value="1"/>
</dbReference>
<sequence length="315" mass="35349">MVRSLGSNQPLWSEEIMPIAAVPGQVWTWQGHQIYYVQAGETAGDRPPLLLVHGFGASTDHWWKNIADLQADFQVWAIDLLGFGRSAKPAIDYSGQLWQQQLTDFIQTVIGQPAIVAGNSLGGYAALCAAAAASDWVKGVVLLNSAGPFTPDAPPPEPSPLQKFWRSLLRGLTRQPWAVWLVFKNLQRPQTIRRTLEKVYCDRSAVTDDLVEAIRRPSLDPGAFEVFRSVFRTPQGEPVDQLLARLTCPLLLIWGSGDPWMNCQQRSQQFQRYARNLTEHFLEAGHCPHDEVPDQVDRLIREWVEQAITPQSLCC</sequence>
<feature type="domain" description="AB hydrolase-1" evidence="1">
    <location>
        <begin position="49"/>
        <end position="296"/>
    </location>
</feature>
<dbReference type="EMBL" id="AP008231">
    <property type="protein sequence ID" value="BAD79768.1"/>
    <property type="molecule type" value="Genomic_DNA"/>
</dbReference>
<evidence type="ECO:0000313" key="2">
    <source>
        <dbReference type="EMBL" id="BAD79768.1"/>
    </source>
</evidence>
<accession>A0A0H3K3B2</accession>
<name>A0A0H3K3B2_SYNP6</name>
<dbReference type="Pfam" id="PF12697">
    <property type="entry name" value="Abhydrolase_6"/>
    <property type="match status" value="1"/>
</dbReference>
<proteinExistence type="predicted"/>
<gene>
    <name evidence="2" type="ordered locus">syc1578_d</name>
</gene>
<dbReference type="InterPro" id="IPR000073">
    <property type="entry name" value="AB_hydrolase_1"/>
</dbReference>